<name>A0A7G9YPT5_9EURY</name>
<sequence>MRVAAAEALGGIGDSRAVEALEEALMDEAEDVREGTIEFSSDRIGYPLPKAF</sequence>
<dbReference type="InterPro" id="IPR011989">
    <property type="entry name" value="ARM-like"/>
</dbReference>
<dbReference type="AlphaFoldDB" id="A0A7G9YPT5"/>
<dbReference type="SMART" id="SM00567">
    <property type="entry name" value="EZ_HEAT"/>
    <property type="match status" value="1"/>
</dbReference>
<organism evidence="1">
    <name type="scientific">Candidatus Methanogaster sp. ANME-2c ERB4</name>
    <dbReference type="NCBI Taxonomy" id="2759911"/>
    <lineage>
        <taxon>Archaea</taxon>
        <taxon>Methanobacteriati</taxon>
        <taxon>Methanobacteriota</taxon>
        <taxon>Stenosarchaea group</taxon>
        <taxon>Methanomicrobia</taxon>
        <taxon>Methanosarcinales</taxon>
        <taxon>ANME-2 cluster</taxon>
        <taxon>Candidatus Methanogasteraceae</taxon>
        <taxon>Candidatus Methanogaster</taxon>
    </lineage>
</organism>
<protein>
    <recommendedName>
        <fullName evidence="2">HEAT repeat domain-containing protein</fullName>
    </recommendedName>
</protein>
<dbReference type="Gene3D" id="1.25.10.10">
    <property type="entry name" value="Leucine-rich Repeat Variant"/>
    <property type="match status" value="1"/>
</dbReference>
<dbReference type="SUPFAM" id="SSF48371">
    <property type="entry name" value="ARM repeat"/>
    <property type="match status" value="1"/>
</dbReference>
<reference evidence="1" key="1">
    <citation type="submission" date="2020-06" db="EMBL/GenBank/DDBJ databases">
        <title>Unique genomic features of the anaerobic methanotrophic archaea.</title>
        <authorList>
            <person name="Chadwick G.L."/>
            <person name="Skennerton C.T."/>
            <person name="Laso-Perez R."/>
            <person name="Leu A.O."/>
            <person name="Speth D.R."/>
            <person name="Yu H."/>
            <person name="Morgan-Lang C."/>
            <person name="Hatzenpichler R."/>
            <person name="Goudeau D."/>
            <person name="Malmstrom R."/>
            <person name="Brazelton W.J."/>
            <person name="Woyke T."/>
            <person name="Hallam S.J."/>
            <person name="Tyson G.W."/>
            <person name="Wegener G."/>
            <person name="Boetius A."/>
            <person name="Orphan V."/>
        </authorList>
    </citation>
    <scope>NUCLEOTIDE SEQUENCE</scope>
</reference>
<dbReference type="InterPro" id="IPR004155">
    <property type="entry name" value="PBS_lyase_HEAT"/>
</dbReference>
<dbReference type="Pfam" id="PF03130">
    <property type="entry name" value="HEAT_PBS"/>
    <property type="match status" value="1"/>
</dbReference>
<evidence type="ECO:0008006" key="2">
    <source>
        <dbReference type="Google" id="ProtNLM"/>
    </source>
</evidence>
<dbReference type="InterPro" id="IPR016024">
    <property type="entry name" value="ARM-type_fold"/>
</dbReference>
<accession>A0A7G9YPT5</accession>
<gene>
    <name evidence="1" type="ORF">MMAJBCMK_00001</name>
</gene>
<evidence type="ECO:0000313" key="1">
    <source>
        <dbReference type="EMBL" id="QNO50019.1"/>
    </source>
</evidence>
<proteinExistence type="predicted"/>
<dbReference type="EMBL" id="MT631402">
    <property type="protein sequence ID" value="QNO50019.1"/>
    <property type="molecule type" value="Genomic_DNA"/>
</dbReference>